<keyword evidence="3" id="KW-1185">Reference proteome</keyword>
<proteinExistence type="predicted"/>
<dbReference type="Proteomes" id="UP001227230">
    <property type="component" value="Chromosome 5"/>
</dbReference>
<reference evidence="2 3" key="1">
    <citation type="journal article" date="2023" name="Hortic Res">
        <title>The complete reference genome for grapevine (Vitis vinifera L.) genetics and breeding.</title>
        <authorList>
            <person name="Shi X."/>
            <person name="Cao S."/>
            <person name="Wang X."/>
            <person name="Huang S."/>
            <person name="Wang Y."/>
            <person name="Liu Z."/>
            <person name="Liu W."/>
            <person name="Leng X."/>
            <person name="Peng Y."/>
            <person name="Wang N."/>
            <person name="Wang Y."/>
            <person name="Ma Z."/>
            <person name="Xu X."/>
            <person name="Zhang F."/>
            <person name="Xue H."/>
            <person name="Zhong H."/>
            <person name="Wang Y."/>
            <person name="Zhang K."/>
            <person name="Velt A."/>
            <person name="Avia K."/>
            <person name="Holtgrawe D."/>
            <person name="Grimplet J."/>
            <person name="Matus J.T."/>
            <person name="Ware D."/>
            <person name="Wu X."/>
            <person name="Wang H."/>
            <person name="Liu C."/>
            <person name="Fang Y."/>
            <person name="Rustenholz C."/>
            <person name="Cheng Z."/>
            <person name="Xiao H."/>
            <person name="Zhou Y."/>
        </authorList>
    </citation>
    <scope>NUCLEOTIDE SEQUENCE [LARGE SCALE GENOMIC DNA]</scope>
    <source>
        <strain evidence="3">cv. Pinot noir / PN40024</strain>
        <tissue evidence="2">Leaf</tissue>
    </source>
</reference>
<sequence length="84" mass="9595">MPQYDDSQRSRNGLSNEKDVQNNRCTQRRGYTPVWHATANLNPLEMAERDSTSLKRRSAESSGIMVSEANTIYLDRVMKTVTDT</sequence>
<gene>
    <name evidence="2" type="ORF">VitviT2T_006874</name>
</gene>
<feature type="region of interest" description="Disordered" evidence="1">
    <location>
        <begin position="1"/>
        <end position="29"/>
    </location>
</feature>
<organism evidence="2 3">
    <name type="scientific">Vitis vinifera</name>
    <name type="common">Grape</name>
    <dbReference type="NCBI Taxonomy" id="29760"/>
    <lineage>
        <taxon>Eukaryota</taxon>
        <taxon>Viridiplantae</taxon>
        <taxon>Streptophyta</taxon>
        <taxon>Embryophyta</taxon>
        <taxon>Tracheophyta</taxon>
        <taxon>Spermatophyta</taxon>
        <taxon>Magnoliopsida</taxon>
        <taxon>eudicotyledons</taxon>
        <taxon>Gunneridae</taxon>
        <taxon>Pentapetalae</taxon>
        <taxon>rosids</taxon>
        <taxon>Vitales</taxon>
        <taxon>Vitaceae</taxon>
        <taxon>Viteae</taxon>
        <taxon>Vitis</taxon>
    </lineage>
</organism>
<accession>A0ABY9BZS4</accession>
<protein>
    <submittedName>
        <fullName evidence="2">Uncharacterized protein</fullName>
    </submittedName>
</protein>
<dbReference type="EMBL" id="CP126652">
    <property type="protein sequence ID" value="WJZ87500.1"/>
    <property type="molecule type" value="Genomic_DNA"/>
</dbReference>
<evidence type="ECO:0000256" key="1">
    <source>
        <dbReference type="SAM" id="MobiDB-lite"/>
    </source>
</evidence>
<name>A0ABY9BZS4_VITVI</name>
<evidence type="ECO:0000313" key="2">
    <source>
        <dbReference type="EMBL" id="WJZ87500.1"/>
    </source>
</evidence>
<evidence type="ECO:0000313" key="3">
    <source>
        <dbReference type="Proteomes" id="UP001227230"/>
    </source>
</evidence>